<gene>
    <name evidence="1" type="ORF">SAMN05216188_101329</name>
</gene>
<dbReference type="STRING" id="402600.SAMN05216188_101329"/>
<evidence type="ECO:0000313" key="1">
    <source>
        <dbReference type="EMBL" id="SEP73672.1"/>
    </source>
</evidence>
<name>A0A1H9AAB0_9PSEU</name>
<dbReference type="EMBL" id="FOFR01000001">
    <property type="protein sequence ID" value="SEP73672.1"/>
    <property type="molecule type" value="Genomic_DNA"/>
</dbReference>
<dbReference type="InterPro" id="IPR036689">
    <property type="entry name" value="ESAT-6-like_sf"/>
</dbReference>
<evidence type="ECO:0000313" key="2">
    <source>
        <dbReference type="Proteomes" id="UP000199352"/>
    </source>
</evidence>
<accession>A0A1H9AAB0</accession>
<protein>
    <submittedName>
        <fullName evidence="1">Uncharacterized protein</fullName>
    </submittedName>
</protein>
<dbReference type="SUPFAM" id="SSF140453">
    <property type="entry name" value="EsxAB dimer-like"/>
    <property type="match status" value="1"/>
</dbReference>
<organism evidence="1 2">
    <name type="scientific">Lentzea xinjiangensis</name>
    <dbReference type="NCBI Taxonomy" id="402600"/>
    <lineage>
        <taxon>Bacteria</taxon>
        <taxon>Bacillati</taxon>
        <taxon>Actinomycetota</taxon>
        <taxon>Actinomycetes</taxon>
        <taxon>Pseudonocardiales</taxon>
        <taxon>Pseudonocardiaceae</taxon>
        <taxon>Lentzea</taxon>
    </lineage>
</organism>
<dbReference type="Proteomes" id="UP000199352">
    <property type="component" value="Unassembled WGS sequence"/>
</dbReference>
<reference evidence="2" key="1">
    <citation type="submission" date="2016-10" db="EMBL/GenBank/DDBJ databases">
        <authorList>
            <person name="Varghese N."/>
            <person name="Submissions S."/>
        </authorList>
    </citation>
    <scope>NUCLEOTIDE SEQUENCE [LARGE SCALE GENOMIC DNA]</scope>
    <source>
        <strain evidence="2">CGMCC 4.3525</strain>
    </source>
</reference>
<dbReference type="AlphaFoldDB" id="A0A1H9AAB0"/>
<sequence>MSGPEEMTNLFERGFQGLEDRARECAQRFNGAVDHINDWRYLLGPTMLAINPALDVIREGLEKMFNLIRKAVEHHAPVVSLIWQSFNWLEKVQQPVNGLGHQAVDTDLAANWSGHAATAYSQRFTSQHEAMVAVATKADSVSKWLMDIAKYNIEYMTELSKMATGFLGALVAAGIESATVIGIPFAVKDLAGAIGTLVTQQLDNLVGIAKRFAEALSKVRDIMSLMTDMKLPNQAWPQAVNG</sequence>
<proteinExistence type="predicted"/>
<keyword evidence="2" id="KW-1185">Reference proteome</keyword>